<dbReference type="GO" id="GO:0006508">
    <property type="term" value="P:proteolysis"/>
    <property type="evidence" value="ECO:0007669"/>
    <property type="project" value="InterPro"/>
</dbReference>
<protein>
    <recommendedName>
        <fullName evidence="2">Peptidase S8/S53 domain-containing protein</fullName>
    </recommendedName>
</protein>
<gene>
    <name evidence="3" type="ORF">C1Y40_04499</name>
</gene>
<feature type="domain" description="Peptidase S8/S53" evidence="2">
    <location>
        <begin position="284"/>
        <end position="552"/>
    </location>
</feature>
<dbReference type="EMBL" id="PPEA01000653">
    <property type="protein sequence ID" value="PQM45321.1"/>
    <property type="molecule type" value="Genomic_DNA"/>
</dbReference>
<dbReference type="RefSeq" id="WP_083341837.1">
    <property type="nucleotide sequence ID" value="NZ_MLQM01000089.1"/>
</dbReference>
<dbReference type="InterPro" id="IPR036852">
    <property type="entry name" value="Peptidase_S8/S53_dom_sf"/>
</dbReference>
<evidence type="ECO:0000313" key="4">
    <source>
        <dbReference type="Proteomes" id="UP000238296"/>
    </source>
</evidence>
<proteinExistence type="predicted"/>
<organism evidence="3 4">
    <name type="scientific">Mycobacterium talmoniae</name>
    <dbReference type="NCBI Taxonomy" id="1858794"/>
    <lineage>
        <taxon>Bacteria</taxon>
        <taxon>Bacillati</taxon>
        <taxon>Actinomycetota</taxon>
        <taxon>Actinomycetes</taxon>
        <taxon>Mycobacteriales</taxon>
        <taxon>Mycobacteriaceae</taxon>
        <taxon>Mycobacterium</taxon>
    </lineage>
</organism>
<dbReference type="Pfam" id="PF00082">
    <property type="entry name" value="Peptidase_S8"/>
    <property type="match status" value="1"/>
</dbReference>
<dbReference type="GO" id="GO:0004252">
    <property type="term" value="F:serine-type endopeptidase activity"/>
    <property type="evidence" value="ECO:0007669"/>
    <property type="project" value="InterPro"/>
</dbReference>
<dbReference type="Gene3D" id="3.40.50.200">
    <property type="entry name" value="Peptidase S8/S53 domain"/>
    <property type="match status" value="1"/>
</dbReference>
<name>A0A2S8BF71_9MYCO</name>
<evidence type="ECO:0000259" key="2">
    <source>
        <dbReference type="Pfam" id="PF00082"/>
    </source>
</evidence>
<sequence>MSSGVDGAFDNPRIEPAAGRPLLVRGETLKLAVDVTSSARRQKTWRVSIEDAAARVLAQTVTAAEALASTPDRYIGEHPILEVVLHDYALAASVYPQRLFRDCGFVHVGSAVQDNARTVYVAVPKDGLATLQQIAQGAPHAIQEIQDGIQALDTIALAHAAPREPFESLGADGSLVEIVLHGQPDVDGAPAAAGAATIDSVTAVVSSSGGTIENEWIRRNDTATFVPARIDEGGLAEVLQHNSVRICQPMPRLRQIPAPIPSGQLPLTFTLSGRPPRSGVPPLKVAVFDGGVDADRDVWQGRVVGCEIGSPVPHGNSRAHGALVTSAMLYGHLTGQVLPPPANLDITHYAAIPQEGRQHDLQMYWLLDTMEKVIRSNDFDIVLVCIGPDLIVTDDHVDRWTSTIDQLSFEEDVLFVVAAGNNGELDATTRMNRVLVPADTVNGIAVGATDNPTGTTRASYSPTGPGRTSAQILPTGVAFGGAESEPFIAVDNDATPLLFQGTSCAAPLVVHGLANAATRLGLEYRTPTVLRCCAIHFADRARGQDPDHVGYGHLPSDYPEIDYTAAHVVHVLYEGQTTRDEVDVMAIPMPDGMAAPVNLRITVVSTSEVNPSDAGDYVGAGLNITLRPDTTVYTFTSPTDDKERKSLSLTRDMHKVVELEAVGWKRSAQPDTKSWTVQSKTEASRRAGGKWESVQVINHKLTTAMVGPRIELQHLSRQRAVLTRGTPPLKWTMLVTLECPPGTELYQSVRAQFPTLQPHVITIEPEAGTDIEATE</sequence>
<feature type="region of interest" description="Disordered" evidence="1">
    <location>
        <begin position="447"/>
        <end position="467"/>
    </location>
</feature>
<evidence type="ECO:0000313" key="3">
    <source>
        <dbReference type="EMBL" id="PQM45321.1"/>
    </source>
</evidence>
<reference evidence="3 4" key="1">
    <citation type="journal article" date="2017" name="Int. J. Syst. Evol. Microbiol.">
        <title>Mycobacterium talmoniae sp. nov., a slowly growing mycobacterium isolated from human respiratory samples.</title>
        <authorList>
            <person name="Davidson R.M."/>
            <person name="DeGroote M.A."/>
            <person name="Marola J.L."/>
            <person name="Buss S."/>
            <person name="Jones V."/>
            <person name="McNeil M.R."/>
            <person name="Freifeld A.G."/>
            <person name="Elaine Epperson L."/>
            <person name="Hasan N.A."/>
            <person name="Jackson M."/>
            <person name="Iwen P.C."/>
            <person name="Salfinger M."/>
            <person name="Strong M."/>
        </authorList>
    </citation>
    <scope>NUCLEOTIDE SEQUENCE [LARGE SCALE GENOMIC DNA]</scope>
    <source>
        <strain evidence="3 4">ATCC BAA-2683</strain>
    </source>
</reference>
<dbReference type="AlphaFoldDB" id="A0A2S8BF71"/>
<feature type="compositionally biased region" description="Polar residues" evidence="1">
    <location>
        <begin position="450"/>
        <end position="467"/>
    </location>
</feature>
<dbReference type="Proteomes" id="UP000238296">
    <property type="component" value="Unassembled WGS sequence"/>
</dbReference>
<comment type="caution">
    <text evidence="3">The sequence shown here is derived from an EMBL/GenBank/DDBJ whole genome shotgun (WGS) entry which is preliminary data.</text>
</comment>
<evidence type="ECO:0000256" key="1">
    <source>
        <dbReference type="SAM" id="MobiDB-lite"/>
    </source>
</evidence>
<accession>A0A2S8BF71</accession>
<dbReference type="InterPro" id="IPR000209">
    <property type="entry name" value="Peptidase_S8/S53_dom"/>
</dbReference>
<dbReference type="SUPFAM" id="SSF52743">
    <property type="entry name" value="Subtilisin-like"/>
    <property type="match status" value="1"/>
</dbReference>